<dbReference type="Gramene" id="TraesARI7D03G04367520.1">
    <property type="protein sequence ID" value="TraesARI7D03G04367520.1.CDS1"/>
    <property type="gene ID" value="TraesARI7D03G04367520"/>
</dbReference>
<dbReference type="PANTHER" id="PTHR33641:SF14">
    <property type="entry name" value="OS06G0133400 PROTEIN"/>
    <property type="match status" value="1"/>
</dbReference>
<evidence type="ECO:0000256" key="1">
    <source>
        <dbReference type="SAM" id="MobiDB-lite"/>
    </source>
</evidence>
<dbReference type="Gramene" id="TraesSTA7D03G04286330.1">
    <property type="protein sequence ID" value="TraesSTA7D03G04286330.1.CDS1"/>
    <property type="gene ID" value="TraesSTA7D03G04286330"/>
</dbReference>
<dbReference type="AlphaFoldDB" id="A0A3B6TIC0"/>
<dbReference type="Gramene" id="TraesLAC7D03G04239220.1">
    <property type="protein sequence ID" value="TraesLAC7D03G04239220.1.CDS1"/>
    <property type="gene ID" value="TraesLAC7D03G04239220"/>
</dbReference>
<feature type="region of interest" description="Disordered" evidence="1">
    <location>
        <begin position="13"/>
        <end position="62"/>
    </location>
</feature>
<protein>
    <submittedName>
        <fullName evidence="2">Uncharacterized protein</fullName>
    </submittedName>
</protein>
<dbReference type="Gramene" id="TraesSYM7D03G04344860.1">
    <property type="protein sequence ID" value="TraesSYM7D03G04344860.1.CDS1"/>
    <property type="gene ID" value="TraesSYM7D03G04344860"/>
</dbReference>
<dbReference type="Gramene" id="TraesJAG7D03G04275690.1">
    <property type="protein sequence ID" value="TraesJAG7D03G04275690.1.CDS1"/>
    <property type="gene ID" value="TraesJAG7D03G04275690"/>
</dbReference>
<dbReference type="Gramene" id="TraesCS7D02G065600.1">
    <property type="protein sequence ID" value="TraesCS7D02G065600.1.cds1"/>
    <property type="gene ID" value="TraesCS7D02G065600"/>
</dbReference>
<dbReference type="Gramene" id="TraesLDM7D03G04298670.1">
    <property type="protein sequence ID" value="TraesLDM7D03G04298670.1.CDS1"/>
    <property type="gene ID" value="TraesLDM7D03G04298670"/>
</dbReference>
<dbReference type="Gramene" id="TraesPARA_EIv1.0_2518500.1">
    <property type="protein sequence ID" value="TraesPARA_EIv1.0_2518500.1.CDS1"/>
    <property type="gene ID" value="TraesPARA_EIv1.0_2518500"/>
</dbReference>
<dbReference type="Gramene" id="TraesROB_scaffold_023364_01G000500.1">
    <property type="protein sequence ID" value="TraesROB_scaffold_023364_01G000500.1"/>
    <property type="gene ID" value="TraesROB_scaffold_023364_01G000500"/>
</dbReference>
<reference evidence="2" key="1">
    <citation type="submission" date="2018-08" db="EMBL/GenBank/DDBJ databases">
        <authorList>
            <person name="Rossello M."/>
        </authorList>
    </citation>
    <scope>NUCLEOTIDE SEQUENCE [LARGE SCALE GENOMIC DNA]</scope>
    <source>
        <strain evidence="2">cv. Chinese Spring</strain>
    </source>
</reference>
<dbReference type="Gramene" id="TraesRN7D0100151700.1">
    <property type="protein sequence ID" value="TraesRN7D0100151700.1"/>
    <property type="gene ID" value="TraesRN7D0100151700"/>
</dbReference>
<keyword evidence="3" id="KW-1185">Reference proteome</keyword>
<sequence length="81" mass="8954">MDRILAFSILSSSPADIPGAGYSTPTRLSWRGGSGEQPEKAADKHRQEEKVNQGSRPEKKPEVRFAPEFDGINCFESIISF</sequence>
<dbReference type="Gramene" id="TraesCAD_scaffold_040458_01G000500.1">
    <property type="protein sequence ID" value="TraesCAD_scaffold_040458_01G000500.1"/>
    <property type="gene ID" value="TraesCAD_scaffold_040458_01G000500"/>
</dbReference>
<accession>A0A3B6TIC0</accession>
<dbReference type="Gramene" id="TraesWEE_scaffold_030828_01G000100.1">
    <property type="protein sequence ID" value="TraesWEE_scaffold_030828_01G000100.1"/>
    <property type="gene ID" value="TraesWEE_scaffold_030828_01G000100"/>
</dbReference>
<reference evidence="2" key="2">
    <citation type="submission" date="2018-10" db="UniProtKB">
        <authorList>
            <consortium name="EnsemblPlants"/>
        </authorList>
    </citation>
    <scope>IDENTIFICATION</scope>
</reference>
<dbReference type="Gramene" id="TraesCS7D03G0147300.1">
    <property type="protein sequence ID" value="TraesCS7D03G0147300.1.CDS1"/>
    <property type="gene ID" value="TraesCS7D03G0147300"/>
</dbReference>
<dbReference type="Proteomes" id="UP000019116">
    <property type="component" value="Chromosome 7D"/>
</dbReference>
<organism evidence="2">
    <name type="scientific">Triticum aestivum</name>
    <name type="common">Wheat</name>
    <dbReference type="NCBI Taxonomy" id="4565"/>
    <lineage>
        <taxon>Eukaryota</taxon>
        <taxon>Viridiplantae</taxon>
        <taxon>Streptophyta</taxon>
        <taxon>Embryophyta</taxon>
        <taxon>Tracheophyta</taxon>
        <taxon>Spermatophyta</taxon>
        <taxon>Magnoliopsida</taxon>
        <taxon>Liliopsida</taxon>
        <taxon>Poales</taxon>
        <taxon>Poaceae</taxon>
        <taxon>BOP clade</taxon>
        <taxon>Pooideae</taxon>
        <taxon>Triticodae</taxon>
        <taxon>Triticeae</taxon>
        <taxon>Triticinae</taxon>
        <taxon>Triticum</taxon>
    </lineage>
</organism>
<feature type="compositionally biased region" description="Basic and acidic residues" evidence="1">
    <location>
        <begin position="37"/>
        <end position="62"/>
    </location>
</feature>
<dbReference type="Gramene" id="TraesNOR7D03G04340890.1">
    <property type="protein sequence ID" value="TraesNOR7D03G04340890.1.CDS1"/>
    <property type="gene ID" value="TraesNOR7D03G04340890"/>
</dbReference>
<dbReference type="Gramene" id="TraesJUL7D03G04335800.1">
    <property type="protein sequence ID" value="TraesJUL7D03G04335800.1.CDS1"/>
    <property type="gene ID" value="TraesJUL7D03G04335800"/>
</dbReference>
<dbReference type="EnsemblPlants" id="TraesCS7D02G065600.1">
    <property type="protein sequence ID" value="TraesCS7D02G065600.1.cds1"/>
    <property type="gene ID" value="TraesCS7D02G065600"/>
</dbReference>
<dbReference type="PANTHER" id="PTHR33641">
    <property type="entry name" value="OS06G0133500 PROTEIN"/>
    <property type="match status" value="1"/>
</dbReference>
<dbReference type="OrthoDB" id="599781at2759"/>
<evidence type="ECO:0000313" key="3">
    <source>
        <dbReference type="Proteomes" id="UP000019116"/>
    </source>
</evidence>
<dbReference type="Gramene" id="TraesMAC7D03G04284510.1">
    <property type="protein sequence ID" value="TraesMAC7D03G04284510.1.CDS1"/>
    <property type="gene ID" value="TraesMAC7D03G04284510"/>
</dbReference>
<dbReference type="Gramene" id="TraesCLE_scaffold_044344_01G000100.1">
    <property type="protein sequence ID" value="TraesCLE_scaffold_044344_01G000100.1"/>
    <property type="gene ID" value="TraesCLE_scaffold_044344_01G000100"/>
</dbReference>
<proteinExistence type="predicted"/>
<name>A0A3B6TIC0_WHEAT</name>
<evidence type="ECO:0000313" key="2">
    <source>
        <dbReference type="EnsemblPlants" id="TraesCS7D02G065600.1.cds1"/>
    </source>
</evidence>